<protein>
    <submittedName>
        <fullName evidence="10">Phenolpthiocerol synthesis polyketide synthase ppsA</fullName>
    </submittedName>
</protein>
<dbReference type="InterPro" id="IPR006162">
    <property type="entry name" value="Ppantetheine_attach_site"/>
</dbReference>
<feature type="domain" description="PKS/mFAS DH" evidence="9">
    <location>
        <begin position="1081"/>
        <end position="1382"/>
    </location>
</feature>
<dbReference type="RefSeq" id="XP_028463040.1">
    <property type="nucleotide sequence ID" value="XM_028608912.1"/>
</dbReference>
<dbReference type="SMART" id="SM00827">
    <property type="entry name" value="PKS_AT"/>
    <property type="match status" value="1"/>
</dbReference>
<dbReference type="InterPro" id="IPR016036">
    <property type="entry name" value="Malonyl_transacylase_ACP-bd"/>
</dbReference>
<evidence type="ECO:0000259" key="8">
    <source>
        <dbReference type="PROSITE" id="PS52004"/>
    </source>
</evidence>
<dbReference type="InterPro" id="IPR020806">
    <property type="entry name" value="PKS_PP-bd"/>
</dbReference>
<dbReference type="SUPFAM" id="SSF52151">
    <property type="entry name" value="FabD/lysophospholipase-like"/>
    <property type="match status" value="1"/>
</dbReference>
<feature type="region of interest" description="C-terminal hotdog fold" evidence="5">
    <location>
        <begin position="1233"/>
        <end position="1382"/>
    </location>
</feature>
<keyword evidence="4" id="KW-0511">Multifunctional enzyme</keyword>
<dbReference type="Gene3D" id="3.30.70.250">
    <property type="entry name" value="Malonyl-CoA ACP transacylase, ACP-binding"/>
    <property type="match status" value="1"/>
</dbReference>
<dbReference type="PANTHER" id="PTHR43775">
    <property type="entry name" value="FATTY ACID SYNTHASE"/>
    <property type="match status" value="1"/>
</dbReference>
<dbReference type="PROSITE" id="PS00012">
    <property type="entry name" value="PHOSPHOPANTETHEINE"/>
    <property type="match status" value="1"/>
</dbReference>
<dbReference type="InterPro" id="IPR016039">
    <property type="entry name" value="Thiolase-like"/>
</dbReference>
<accession>A0A3N2PLF5</accession>
<dbReference type="InterPro" id="IPR014030">
    <property type="entry name" value="Ketoacyl_synth_N"/>
</dbReference>
<evidence type="ECO:0000313" key="10">
    <source>
        <dbReference type="EMBL" id="ROT35234.1"/>
    </source>
</evidence>
<dbReference type="InterPro" id="IPR016035">
    <property type="entry name" value="Acyl_Trfase/lysoPLipase"/>
</dbReference>
<evidence type="ECO:0000313" key="11">
    <source>
        <dbReference type="Proteomes" id="UP000272025"/>
    </source>
</evidence>
<feature type="region of interest" description="N-terminal hotdog fold" evidence="5">
    <location>
        <begin position="1081"/>
        <end position="1208"/>
    </location>
</feature>
<dbReference type="InterPro" id="IPR009081">
    <property type="entry name" value="PP-bd_ACP"/>
</dbReference>
<dbReference type="SUPFAM" id="SSF53474">
    <property type="entry name" value="alpha/beta-Hydrolases"/>
    <property type="match status" value="1"/>
</dbReference>
<dbReference type="Gene3D" id="3.10.129.110">
    <property type="entry name" value="Polyketide synthase dehydratase"/>
    <property type="match status" value="1"/>
</dbReference>
<feature type="compositionally biased region" description="Polar residues" evidence="6">
    <location>
        <begin position="1506"/>
        <end position="1526"/>
    </location>
</feature>
<dbReference type="InterPro" id="IPR032088">
    <property type="entry name" value="SAT"/>
</dbReference>
<dbReference type="Pfam" id="PF02801">
    <property type="entry name" value="Ketoacyl-synt_C"/>
    <property type="match status" value="1"/>
</dbReference>
<dbReference type="GeneID" id="39577390"/>
<sequence>MVYYHKHGGTGITVESSGVCTGVLPAILASAFSSYLSAEFIKTAVEIFRVAFWIGLRNSLWCLSALGSQWREQSSVLGVFNTSRAKVDEQLTSYKSTQELPDDKLRVSAVFDEDTLSITGLGESLVAFKSVLQASSDAPTCRWAHVHGFYHGGDAMSVLVKEVLSDVQRHDIKFPDWTSLHAPVRSVATSRHFEPTDDNSSLLELACQTIFTHSVDWKQTLNGIIESCSEKLTNDPEADMRLIGLGPSSRSLMQVSKMNAGHPGLRVFRQLADISKDADDDAIAIVGLSVNFPAGKGVDQFWETIREGRTTVTEIPDSRFNLSTYYDTGAGRSPKPRKMGSKHGNFLDDPFRFDAEYFNISPREAKSMDPQQRLLLHAAVEALDDAGYSPGATATFNRDTFGVYVGVATGDYVDNLRDEIDVYYSPGTLRAFLSGRISYALGFEGPSMMYLGLSRAHFLSPTGQCKPFDKSADGYCRAEGCGLVVLKKLSDARKEGDHIYGVIRGIGVNQCGNAKSITHPDHTTQASLFTKVLNNSGLSPHSIDVVEAHGTGTQAGDFAEVSSLSSVFKGRPESTPLHLCSVKGNIGHAEAASGVAGLSKLLLMMEHGTIPPMGSFKSLNPRLSSVMNEYNMVVSDRAQKWGGSSIRPRRALLNNFGAAGSNAALILEEPPVRRQSDAATSSHPRMDFTGTSRSKTKPSKTVMIFSGQGAAHAGMGAELLRTSPVFQAAVESCDAILARHGLPVVSTFLASTGSDAGTELDKDIDIVTQCAVFVLEYSLSRLWASLGATPDLVLGHSIGEYAALVTANALSLEDALLFVAKRAQLMRTHCEAKASGMLACRMSVTDASKILEQEKELSLACHNSPEDCVLAGPVSRLQEVAAECKAKNVKCKLLDVTYGFHSSAMDPILPGLEEVSSKMTIHPLTAQLGSSVFGKVLNKGTLLAQDYFVKQTRQPVQFVDLLAAIRSANSETTLQVLELGPSPSTAPMLKSAFKDIDYTFSASLRTTEAAWMTMTAALQNLYTGGLDLKWNELYKGEAPKFLKGFPSYPLAGNDYVVPYREPESKHQDIDNQKADQCQTAFDFLASSKMSISDDGSRSFEVEVEKFSGLIKAHAVGGVPLCPASVYIELALEGLSVQKPAAASQDNWYLMESMAFEHPLVYSEGNPGRVQVKIQHGTDSGPLSKFSVLTAENGRMNCSGSVSNPTLESVADLLTLKTAFVKRQKSTAFHPAAYGTHETFTSRTVYDVIFPRVVTYSAPFRTLKFLTVSSLGLEGHGVFQLSQAHPGRFACPPTFVDTMLHAAGFIANANADLDTACICVGLDRILLPDASAASLSGDMGIYCSLLELEDSVLADAFVLDNTNRVIAFAEGMRFKKVRLNSFKMVLSRAAGGGGQAVKANMKPVVTVETPSRRQSEFSPAPKKAVRPAVTHVSEAVHEMLQAICGISGDLAPSTTLAALGVDSLLFIELKHTITSRFPNLTVPENELDMCETVEDLVQFLARGTGQDIHNASSDSEGPGLTTRTTPAFSPESCPGTPVETEPVDGVGLDVSSKIKGVFADLCGRPITDNDRDASLASLGVDSLLTIELIHELRHHFGLDLESLSLSTSDLTISNIESLCIAKVAPSSNAKKSKQQGGVVTIVGEDDDDNLAQRDDSILQRLIPPTFPHELQKGTHGDARSPLYMFHDGSGLTTMYSRIDNLERSVNGIFSLDLDATNPKVQSLEDLASLYIDRAGLASAREVILCGWSFGGVVAFEVSRQLRRRGNSAAGIILVDSPFPLGHQALPAEVISHVVGGSYQGQGRVQSAAANHARSCIEAQFRRHARFLEKYEPRPETEDVPCVAILCKQTMDTQALCGVPYPWLADSESREQSLKDWEGLLGRNISVLRVNSNHFNLFDAANIMETSSAIKRACDMLDGQA</sequence>
<dbReference type="InterPro" id="IPR049900">
    <property type="entry name" value="PKS_mFAS_DH"/>
</dbReference>
<dbReference type="STRING" id="1314773.A0A3N2PLF5"/>
<dbReference type="Gene3D" id="3.40.50.1820">
    <property type="entry name" value="alpha/beta hydrolase"/>
    <property type="match status" value="1"/>
</dbReference>
<dbReference type="PROSITE" id="PS50075">
    <property type="entry name" value="CARRIER"/>
    <property type="match status" value="2"/>
</dbReference>
<keyword evidence="3" id="KW-0808">Transferase</keyword>
<dbReference type="InterPro" id="IPR001227">
    <property type="entry name" value="Ac_transferase_dom_sf"/>
</dbReference>
<dbReference type="Pfam" id="PF00698">
    <property type="entry name" value="Acyl_transf_1"/>
    <property type="match status" value="1"/>
</dbReference>
<dbReference type="PANTHER" id="PTHR43775:SF21">
    <property type="entry name" value="NON-REDUCING POLYKETIDE SYNTHASE AUSA-RELATED"/>
    <property type="match status" value="1"/>
</dbReference>
<dbReference type="Gene3D" id="3.40.366.10">
    <property type="entry name" value="Malonyl-Coenzyme A Acyl Carrier Protein, domain 2"/>
    <property type="match status" value="3"/>
</dbReference>
<evidence type="ECO:0000256" key="1">
    <source>
        <dbReference type="ARBA" id="ARBA00022450"/>
    </source>
</evidence>
<reference evidence="10 11" key="1">
    <citation type="journal article" date="2018" name="Mol. Ecol.">
        <title>The obligate alkalophilic soda-lake fungus Sodiomyces alkalinus has shifted to a protein diet.</title>
        <authorList>
            <person name="Grum-Grzhimaylo A.A."/>
            <person name="Falkoski D.L."/>
            <person name="van den Heuvel J."/>
            <person name="Valero-Jimenez C.A."/>
            <person name="Min B."/>
            <person name="Choi I.G."/>
            <person name="Lipzen A."/>
            <person name="Daum C.G."/>
            <person name="Aanen D.K."/>
            <person name="Tsang A."/>
            <person name="Henrissat B."/>
            <person name="Bilanenko E.N."/>
            <person name="de Vries R.P."/>
            <person name="van Kan J.A.L."/>
            <person name="Grigoriev I.V."/>
            <person name="Debets A.J.M."/>
        </authorList>
    </citation>
    <scope>NUCLEOTIDE SEQUENCE [LARGE SCALE GENOMIC DNA]</scope>
    <source>
        <strain evidence="10 11">F11</strain>
    </source>
</reference>
<dbReference type="GO" id="GO:0004312">
    <property type="term" value="F:fatty acid synthase activity"/>
    <property type="evidence" value="ECO:0007669"/>
    <property type="project" value="TreeGrafter"/>
</dbReference>
<dbReference type="Proteomes" id="UP000272025">
    <property type="component" value="Unassembled WGS sequence"/>
</dbReference>
<feature type="domain" description="Carrier" evidence="7">
    <location>
        <begin position="1540"/>
        <end position="1622"/>
    </location>
</feature>
<feature type="region of interest" description="Disordered" evidence="6">
    <location>
        <begin position="1506"/>
        <end position="1544"/>
    </location>
</feature>
<name>A0A3N2PLF5_SODAK</name>
<feature type="compositionally biased region" description="Polar residues" evidence="6">
    <location>
        <begin position="677"/>
        <end position="693"/>
    </location>
</feature>
<feature type="domain" description="Ketosynthase family 3 (KS3)" evidence="8">
    <location>
        <begin position="280"/>
        <end position="669"/>
    </location>
</feature>
<dbReference type="PROSITE" id="PS52019">
    <property type="entry name" value="PKS_MFAS_DH"/>
    <property type="match status" value="1"/>
</dbReference>
<dbReference type="CDD" id="cd00833">
    <property type="entry name" value="PKS"/>
    <property type="match status" value="1"/>
</dbReference>
<keyword evidence="11" id="KW-1185">Reference proteome</keyword>
<evidence type="ECO:0000256" key="3">
    <source>
        <dbReference type="ARBA" id="ARBA00022679"/>
    </source>
</evidence>
<organism evidence="10 11">
    <name type="scientific">Sodiomyces alkalinus (strain CBS 110278 / VKM F-3762 / F11)</name>
    <name type="common">Alkaliphilic filamentous fungus</name>
    <dbReference type="NCBI Taxonomy" id="1314773"/>
    <lineage>
        <taxon>Eukaryota</taxon>
        <taxon>Fungi</taxon>
        <taxon>Dikarya</taxon>
        <taxon>Ascomycota</taxon>
        <taxon>Pezizomycotina</taxon>
        <taxon>Sordariomycetes</taxon>
        <taxon>Hypocreomycetidae</taxon>
        <taxon>Glomerellales</taxon>
        <taxon>Plectosphaerellaceae</taxon>
        <taxon>Sodiomyces</taxon>
    </lineage>
</organism>
<dbReference type="Pfam" id="PF00109">
    <property type="entry name" value="ketoacyl-synt"/>
    <property type="match status" value="2"/>
</dbReference>
<dbReference type="SUPFAM" id="SSF47336">
    <property type="entry name" value="ACP-like"/>
    <property type="match status" value="2"/>
</dbReference>
<dbReference type="NCBIfam" id="TIGR04532">
    <property type="entry name" value="PT_fungal_PKS"/>
    <property type="match status" value="1"/>
</dbReference>
<dbReference type="Pfam" id="PF00550">
    <property type="entry name" value="PP-binding"/>
    <property type="match status" value="2"/>
</dbReference>
<dbReference type="Pfam" id="PF16073">
    <property type="entry name" value="SAT"/>
    <property type="match status" value="1"/>
</dbReference>
<dbReference type="InterPro" id="IPR050091">
    <property type="entry name" value="PKS_NRPS_Biosynth_Enz"/>
</dbReference>
<dbReference type="EMBL" id="ML119062">
    <property type="protein sequence ID" value="ROT35234.1"/>
    <property type="molecule type" value="Genomic_DNA"/>
</dbReference>
<proteinExistence type="predicted"/>
<evidence type="ECO:0000256" key="6">
    <source>
        <dbReference type="SAM" id="MobiDB-lite"/>
    </source>
</evidence>
<dbReference type="SMART" id="SM00823">
    <property type="entry name" value="PKS_PP"/>
    <property type="match status" value="2"/>
</dbReference>
<evidence type="ECO:0000259" key="7">
    <source>
        <dbReference type="PROSITE" id="PS50075"/>
    </source>
</evidence>
<feature type="domain" description="Carrier" evidence="7">
    <location>
        <begin position="1425"/>
        <end position="1503"/>
    </location>
</feature>
<dbReference type="InterPro" id="IPR030918">
    <property type="entry name" value="PT_fungal_PKS"/>
</dbReference>
<feature type="active site" description="Proton donor; for dehydratase activity" evidence="5">
    <location>
        <position position="1296"/>
    </location>
</feature>
<dbReference type="OrthoDB" id="329835at2759"/>
<dbReference type="SMART" id="SM00825">
    <property type="entry name" value="PKS_KS"/>
    <property type="match status" value="1"/>
</dbReference>
<dbReference type="InterPro" id="IPR029058">
    <property type="entry name" value="AB_hydrolase_fold"/>
</dbReference>
<dbReference type="Gene3D" id="3.30.70.3290">
    <property type="match status" value="1"/>
</dbReference>
<evidence type="ECO:0000256" key="2">
    <source>
        <dbReference type="ARBA" id="ARBA00022553"/>
    </source>
</evidence>
<evidence type="ECO:0000259" key="9">
    <source>
        <dbReference type="PROSITE" id="PS52019"/>
    </source>
</evidence>
<dbReference type="SUPFAM" id="SSF53901">
    <property type="entry name" value="Thiolase-like"/>
    <property type="match status" value="2"/>
</dbReference>
<dbReference type="InterPro" id="IPR014031">
    <property type="entry name" value="Ketoacyl_synth_C"/>
</dbReference>
<evidence type="ECO:0000256" key="4">
    <source>
        <dbReference type="ARBA" id="ARBA00023268"/>
    </source>
</evidence>
<dbReference type="PROSITE" id="PS52004">
    <property type="entry name" value="KS3_2"/>
    <property type="match status" value="1"/>
</dbReference>
<keyword evidence="1" id="KW-0596">Phosphopantetheine</keyword>
<feature type="active site" description="Proton acceptor; for dehydratase activity" evidence="5">
    <location>
        <position position="1113"/>
    </location>
</feature>
<dbReference type="GO" id="GO:0006633">
    <property type="term" value="P:fatty acid biosynthetic process"/>
    <property type="evidence" value="ECO:0007669"/>
    <property type="project" value="TreeGrafter"/>
</dbReference>
<dbReference type="InterPro" id="IPR042104">
    <property type="entry name" value="PKS_dehydratase_sf"/>
</dbReference>
<dbReference type="InterPro" id="IPR001031">
    <property type="entry name" value="Thioesterase"/>
</dbReference>
<dbReference type="Gene3D" id="3.40.47.10">
    <property type="match status" value="2"/>
</dbReference>
<dbReference type="Pfam" id="PF00975">
    <property type="entry name" value="Thioesterase"/>
    <property type="match status" value="1"/>
</dbReference>
<dbReference type="InterPro" id="IPR020841">
    <property type="entry name" value="PKS_Beta-ketoAc_synthase_dom"/>
</dbReference>
<dbReference type="GO" id="GO:0044550">
    <property type="term" value="P:secondary metabolite biosynthetic process"/>
    <property type="evidence" value="ECO:0007669"/>
    <property type="project" value="TreeGrafter"/>
</dbReference>
<dbReference type="Gene3D" id="1.10.1200.10">
    <property type="entry name" value="ACP-like"/>
    <property type="match status" value="2"/>
</dbReference>
<dbReference type="InterPro" id="IPR014043">
    <property type="entry name" value="Acyl_transferase_dom"/>
</dbReference>
<dbReference type="SUPFAM" id="SSF55048">
    <property type="entry name" value="Probable ACP-binding domain of malonyl-CoA ACP transacylase"/>
    <property type="match status" value="1"/>
</dbReference>
<evidence type="ECO:0000256" key="5">
    <source>
        <dbReference type="PROSITE-ProRule" id="PRU01363"/>
    </source>
</evidence>
<keyword evidence="2" id="KW-0597">Phosphoprotein</keyword>
<dbReference type="GO" id="GO:0031177">
    <property type="term" value="F:phosphopantetheine binding"/>
    <property type="evidence" value="ECO:0007669"/>
    <property type="project" value="InterPro"/>
</dbReference>
<gene>
    <name evidence="10" type="ORF">SODALDRAFT_301916</name>
</gene>
<dbReference type="InterPro" id="IPR036736">
    <property type="entry name" value="ACP-like_sf"/>
</dbReference>
<feature type="region of interest" description="Disordered" evidence="6">
    <location>
        <begin position="672"/>
        <end position="696"/>
    </location>
</feature>